<evidence type="ECO:0000313" key="1">
    <source>
        <dbReference type="EMBL" id="MDR6403612.1"/>
    </source>
</evidence>
<reference evidence="1 2" key="1">
    <citation type="submission" date="2023-07" db="EMBL/GenBank/DDBJ databases">
        <title>Sorghum-associated microbial communities from plants grown in Nebraska, USA.</title>
        <authorList>
            <person name="Schachtman D."/>
        </authorList>
    </citation>
    <scope>NUCLEOTIDE SEQUENCE [LARGE SCALE GENOMIC DNA]</scope>
    <source>
        <strain evidence="1 2">DS1709</strain>
    </source>
</reference>
<dbReference type="RefSeq" id="WP_181898038.1">
    <property type="nucleotide sequence ID" value="NZ_JAVDQS010000001.1"/>
</dbReference>
<dbReference type="Proteomes" id="UP001184853">
    <property type="component" value="Unassembled WGS sequence"/>
</dbReference>
<comment type="caution">
    <text evidence="1">The sequence shown here is derived from an EMBL/GenBank/DDBJ whole genome shotgun (WGS) entry which is preliminary data.</text>
</comment>
<keyword evidence="2" id="KW-1185">Reference proteome</keyword>
<organism evidence="1 2">
    <name type="scientific">Chryseobacterium geocarposphaerae</name>
    <dbReference type="NCBI Taxonomy" id="1416776"/>
    <lineage>
        <taxon>Bacteria</taxon>
        <taxon>Pseudomonadati</taxon>
        <taxon>Bacteroidota</taxon>
        <taxon>Flavobacteriia</taxon>
        <taxon>Flavobacteriales</taxon>
        <taxon>Weeksellaceae</taxon>
        <taxon>Chryseobacterium group</taxon>
        <taxon>Chryseobacterium</taxon>
    </lineage>
</organism>
<protein>
    <submittedName>
        <fullName evidence="1">Uncharacterized protein</fullName>
    </submittedName>
</protein>
<dbReference type="EMBL" id="JAVDQS010000001">
    <property type="protein sequence ID" value="MDR6403612.1"/>
    <property type="molecule type" value="Genomic_DNA"/>
</dbReference>
<evidence type="ECO:0000313" key="2">
    <source>
        <dbReference type="Proteomes" id="UP001184853"/>
    </source>
</evidence>
<gene>
    <name evidence="1" type="ORF">J2781_000516</name>
</gene>
<accession>A0ABU1LA66</accession>
<proteinExistence type="predicted"/>
<name>A0ABU1LA66_9FLAO</name>
<sequence>MSDEQQVYLKELELVDLRVTGFNLAIGFLEQVPVEMQDTAPPSAFAARGKKKKNFLPM</sequence>